<feature type="signal peptide" evidence="1">
    <location>
        <begin position="1"/>
        <end position="22"/>
    </location>
</feature>
<protein>
    <recommendedName>
        <fullName evidence="4">Secreted protein</fullName>
    </recommendedName>
</protein>
<accession>A0A8T0IX10</accession>
<organism evidence="2 3">
    <name type="scientific">Ceratodon purpureus</name>
    <name type="common">Fire moss</name>
    <name type="synonym">Dicranum purpureum</name>
    <dbReference type="NCBI Taxonomy" id="3225"/>
    <lineage>
        <taxon>Eukaryota</taxon>
        <taxon>Viridiplantae</taxon>
        <taxon>Streptophyta</taxon>
        <taxon>Embryophyta</taxon>
        <taxon>Bryophyta</taxon>
        <taxon>Bryophytina</taxon>
        <taxon>Bryopsida</taxon>
        <taxon>Dicranidae</taxon>
        <taxon>Pseudoditrichales</taxon>
        <taxon>Ditrichaceae</taxon>
        <taxon>Ceratodon</taxon>
    </lineage>
</organism>
<proteinExistence type="predicted"/>
<name>A0A8T0IX10_CERPU</name>
<keyword evidence="1" id="KW-0732">Signal</keyword>
<sequence length="78" mass="8805">MLALDLLQVVLVHVCFFRLDRGESTRDVLSLFNKPRQIVCHCKYCSSGDFRDCRGAVSLNDCSLLKPLSINNVTAILY</sequence>
<dbReference type="EMBL" id="CM026422">
    <property type="protein sequence ID" value="KAG0587336.1"/>
    <property type="molecule type" value="Genomic_DNA"/>
</dbReference>
<dbReference type="Proteomes" id="UP000822688">
    <property type="component" value="Chromosome 2"/>
</dbReference>
<keyword evidence="3" id="KW-1185">Reference proteome</keyword>
<evidence type="ECO:0000313" key="2">
    <source>
        <dbReference type="EMBL" id="KAG0587336.1"/>
    </source>
</evidence>
<evidence type="ECO:0000256" key="1">
    <source>
        <dbReference type="SAM" id="SignalP"/>
    </source>
</evidence>
<evidence type="ECO:0008006" key="4">
    <source>
        <dbReference type="Google" id="ProtNLM"/>
    </source>
</evidence>
<reference evidence="2" key="1">
    <citation type="submission" date="2020-06" db="EMBL/GenBank/DDBJ databases">
        <title>WGS assembly of Ceratodon purpureus strain R40.</title>
        <authorList>
            <person name="Carey S.B."/>
            <person name="Jenkins J."/>
            <person name="Shu S."/>
            <person name="Lovell J.T."/>
            <person name="Sreedasyam A."/>
            <person name="Maumus F."/>
            <person name="Tiley G.P."/>
            <person name="Fernandez-Pozo N."/>
            <person name="Barry K."/>
            <person name="Chen C."/>
            <person name="Wang M."/>
            <person name="Lipzen A."/>
            <person name="Daum C."/>
            <person name="Saski C.A."/>
            <person name="Payton A.C."/>
            <person name="Mcbreen J.C."/>
            <person name="Conrad R.E."/>
            <person name="Kollar L.M."/>
            <person name="Olsson S."/>
            <person name="Huttunen S."/>
            <person name="Landis J.B."/>
            <person name="Wickett N.J."/>
            <person name="Johnson M.G."/>
            <person name="Rensing S.A."/>
            <person name="Grimwood J."/>
            <person name="Schmutz J."/>
            <person name="Mcdaniel S.F."/>
        </authorList>
    </citation>
    <scope>NUCLEOTIDE SEQUENCE</scope>
    <source>
        <strain evidence="2">R40</strain>
    </source>
</reference>
<comment type="caution">
    <text evidence="2">The sequence shown here is derived from an EMBL/GenBank/DDBJ whole genome shotgun (WGS) entry which is preliminary data.</text>
</comment>
<feature type="chain" id="PRO_5035805288" description="Secreted protein" evidence="1">
    <location>
        <begin position="23"/>
        <end position="78"/>
    </location>
</feature>
<gene>
    <name evidence="2" type="ORF">KC19_2G157300</name>
</gene>
<evidence type="ECO:0000313" key="3">
    <source>
        <dbReference type="Proteomes" id="UP000822688"/>
    </source>
</evidence>
<dbReference type="AlphaFoldDB" id="A0A8T0IX10"/>